<evidence type="ECO:0000313" key="10">
    <source>
        <dbReference type="Proteomes" id="UP000187209"/>
    </source>
</evidence>
<proteinExistence type="inferred from homology"/>
<dbReference type="GO" id="GO:0003987">
    <property type="term" value="F:acetate-CoA ligase activity"/>
    <property type="evidence" value="ECO:0007669"/>
    <property type="project" value="UniProtKB-UniRule"/>
</dbReference>
<comment type="caution">
    <text evidence="9">The sequence shown here is derived from an EMBL/GenBank/DDBJ whole genome shotgun (WGS) entry which is preliminary data.</text>
</comment>
<evidence type="ECO:0000259" key="8">
    <source>
        <dbReference type="Pfam" id="PF16177"/>
    </source>
</evidence>
<evidence type="ECO:0000256" key="3">
    <source>
        <dbReference type="ARBA" id="ARBA00022741"/>
    </source>
</evidence>
<keyword evidence="3 5" id="KW-0547">Nucleotide-binding</keyword>
<dbReference type="Pfam" id="PF00501">
    <property type="entry name" value="AMP-binding"/>
    <property type="match status" value="1"/>
</dbReference>
<feature type="domain" description="AMP-binding enzyme C-terminal" evidence="7">
    <location>
        <begin position="538"/>
        <end position="616"/>
    </location>
</feature>
<dbReference type="OrthoDB" id="1706066at2759"/>
<comment type="similarity">
    <text evidence="1 5">Belongs to the ATP-dependent AMP-binding enzyme family.</text>
</comment>
<dbReference type="Pfam" id="PF16177">
    <property type="entry name" value="ACAS_N"/>
    <property type="match status" value="1"/>
</dbReference>
<dbReference type="InterPro" id="IPR045851">
    <property type="entry name" value="AMP-bd_C_sf"/>
</dbReference>
<dbReference type="EMBL" id="MPUH01001162">
    <property type="protein sequence ID" value="OMJ69755.1"/>
    <property type="molecule type" value="Genomic_DNA"/>
</dbReference>
<dbReference type="PANTHER" id="PTHR24095:SF14">
    <property type="entry name" value="ACETYL-COENZYME A SYNTHETASE 1"/>
    <property type="match status" value="1"/>
</dbReference>
<dbReference type="GO" id="GO:0016208">
    <property type="term" value="F:AMP binding"/>
    <property type="evidence" value="ECO:0007669"/>
    <property type="project" value="InterPro"/>
</dbReference>
<dbReference type="EC" id="6.2.1.1" evidence="5"/>
<accession>A0A1R2AZ71</accession>
<evidence type="ECO:0000259" key="6">
    <source>
        <dbReference type="Pfam" id="PF00501"/>
    </source>
</evidence>
<dbReference type="Proteomes" id="UP000187209">
    <property type="component" value="Unassembled WGS sequence"/>
</dbReference>
<dbReference type="InterPro" id="IPR020845">
    <property type="entry name" value="AMP-binding_CS"/>
</dbReference>
<keyword evidence="4 5" id="KW-0067">ATP-binding</keyword>
<dbReference type="GO" id="GO:0019427">
    <property type="term" value="P:acetyl-CoA biosynthetic process from acetate"/>
    <property type="evidence" value="ECO:0007669"/>
    <property type="project" value="InterPro"/>
</dbReference>
<dbReference type="AlphaFoldDB" id="A0A1R2AZ71"/>
<dbReference type="InterPro" id="IPR042099">
    <property type="entry name" value="ANL_N_sf"/>
</dbReference>
<evidence type="ECO:0000256" key="5">
    <source>
        <dbReference type="RuleBase" id="RU361147"/>
    </source>
</evidence>
<sequence>MEVEAEQTRNLIHHSHKYAPSASFVEQANLKSFEEYKRLYDESINSPETFWGRVASELHWFNPWSQVLDSSDKPFFKWFVGAQTNLAYNCLDRHLELHGDKIALIYEGEPGDRLTYTYRQLHEETCKFANTLLHLGVRKGDRVAIYLPLVAESVISILAVARIGAIHNVIFGGFAVDSIKGRILDSTAKLIITSDGGYRRGRVIPLKDLVDEGVDGCPSVEKILVIRRHPDRQLPCKMQEGRDVWYHEVSQGKSLSHEAQHMDAEDMLFLLYTSGTTGSPKGIVHTTGGYMVGAYLTCKIVFDLKPHDIYWCTADVGWITGHTYVVYGPLLNATTVVIFEGAPDWPDKARFWDIIERYSVSVFYTAPTAIRTFMKWGDEFPNSKNLSSLRLLGSVGEPINPEAWLWYRTVIGHDNCPIVDTWWQTETGSILITPIPGVTLTKPGSATLPFFGIEPAVLTETGEVTDYGSLAIKKPWPSMLRGIYGNQERYKQGYWGMWEGKYYYTSDGALTDEDGYFWIIGRLDDIVNVAGHRVSTAELEGVVLEHHSVAESAFIGIHHDIKGQGLIAFIILRQGNVGSPKLKQEINEIIGKKLGKFELPEKIVFVNDLPKTRSGKIMRRLLRDVAEGRPLGNTTTLADPSVIDHIVEEFKLS</sequence>
<dbReference type="SUPFAM" id="SSF56801">
    <property type="entry name" value="Acetyl-CoA synthetase-like"/>
    <property type="match status" value="1"/>
</dbReference>
<dbReference type="InterPro" id="IPR032387">
    <property type="entry name" value="ACAS_N"/>
</dbReference>
<dbReference type="PANTHER" id="PTHR24095">
    <property type="entry name" value="ACETYL-COENZYME A SYNTHETASE"/>
    <property type="match status" value="1"/>
</dbReference>
<dbReference type="GO" id="GO:0005524">
    <property type="term" value="F:ATP binding"/>
    <property type="evidence" value="ECO:0007669"/>
    <property type="project" value="UniProtKB-UniRule"/>
</dbReference>
<dbReference type="CDD" id="cd05966">
    <property type="entry name" value="ACS"/>
    <property type="match status" value="1"/>
</dbReference>
<dbReference type="Pfam" id="PF13193">
    <property type="entry name" value="AMP-binding_C"/>
    <property type="match status" value="1"/>
</dbReference>
<dbReference type="InterPro" id="IPR011904">
    <property type="entry name" value="Ac_CoA_lig"/>
</dbReference>
<dbReference type="NCBIfam" id="TIGR02188">
    <property type="entry name" value="Ac_CoA_lig_AcsA"/>
    <property type="match status" value="1"/>
</dbReference>
<evidence type="ECO:0000256" key="4">
    <source>
        <dbReference type="ARBA" id="ARBA00022840"/>
    </source>
</evidence>
<protein>
    <recommendedName>
        <fullName evidence="5">Acetyl-coenzyme A synthetase</fullName>
        <ecNumber evidence="5">6.2.1.1</ecNumber>
    </recommendedName>
</protein>
<evidence type="ECO:0000256" key="2">
    <source>
        <dbReference type="ARBA" id="ARBA00022598"/>
    </source>
</evidence>
<keyword evidence="10" id="KW-1185">Reference proteome</keyword>
<feature type="domain" description="Acetyl-coenzyme A synthetase N-terminal" evidence="8">
    <location>
        <begin position="36"/>
        <end position="90"/>
    </location>
</feature>
<comment type="catalytic activity">
    <reaction evidence="5">
        <text>acetate + ATP + CoA = acetyl-CoA + AMP + diphosphate</text>
        <dbReference type="Rhea" id="RHEA:23176"/>
        <dbReference type="ChEBI" id="CHEBI:30089"/>
        <dbReference type="ChEBI" id="CHEBI:30616"/>
        <dbReference type="ChEBI" id="CHEBI:33019"/>
        <dbReference type="ChEBI" id="CHEBI:57287"/>
        <dbReference type="ChEBI" id="CHEBI:57288"/>
        <dbReference type="ChEBI" id="CHEBI:456215"/>
        <dbReference type="EC" id="6.2.1.1"/>
    </reaction>
</comment>
<dbReference type="FunFam" id="3.40.50.12780:FF:000001">
    <property type="entry name" value="Acetyl-coenzyme A synthetase"/>
    <property type="match status" value="1"/>
</dbReference>
<evidence type="ECO:0000313" key="9">
    <source>
        <dbReference type="EMBL" id="OMJ69755.1"/>
    </source>
</evidence>
<keyword evidence="2 5" id="KW-0436">Ligase</keyword>
<dbReference type="PROSITE" id="PS00455">
    <property type="entry name" value="AMP_BINDING"/>
    <property type="match status" value="1"/>
</dbReference>
<dbReference type="InterPro" id="IPR025110">
    <property type="entry name" value="AMP-bd_C"/>
</dbReference>
<reference evidence="9 10" key="1">
    <citation type="submission" date="2016-11" db="EMBL/GenBank/DDBJ databases">
        <title>The macronuclear genome of Stentor coeruleus: a giant cell with tiny introns.</title>
        <authorList>
            <person name="Slabodnick M."/>
            <person name="Ruby J.G."/>
            <person name="Reiff S.B."/>
            <person name="Swart E.C."/>
            <person name="Gosai S."/>
            <person name="Prabakaran S."/>
            <person name="Witkowska E."/>
            <person name="Larue G.E."/>
            <person name="Fisher S."/>
            <person name="Freeman R.M."/>
            <person name="Gunawardena J."/>
            <person name="Chu W."/>
            <person name="Stover N.A."/>
            <person name="Gregory B.D."/>
            <person name="Nowacki M."/>
            <person name="Derisi J."/>
            <person name="Roy S.W."/>
            <person name="Marshall W.F."/>
            <person name="Sood P."/>
        </authorList>
    </citation>
    <scope>NUCLEOTIDE SEQUENCE [LARGE SCALE GENOMIC DNA]</scope>
    <source>
        <strain evidence="9">WM001</strain>
    </source>
</reference>
<evidence type="ECO:0000256" key="1">
    <source>
        <dbReference type="ARBA" id="ARBA00006432"/>
    </source>
</evidence>
<dbReference type="GO" id="GO:0005829">
    <property type="term" value="C:cytosol"/>
    <property type="evidence" value="ECO:0007669"/>
    <property type="project" value="TreeGrafter"/>
</dbReference>
<dbReference type="InterPro" id="IPR000873">
    <property type="entry name" value="AMP-dep_synth/lig_dom"/>
</dbReference>
<name>A0A1R2AZ71_9CILI</name>
<feature type="domain" description="AMP-dependent synthetase/ligase" evidence="6">
    <location>
        <begin position="92"/>
        <end position="483"/>
    </location>
</feature>
<gene>
    <name evidence="9" type="ORF">SteCoe_32440</name>
</gene>
<evidence type="ECO:0000259" key="7">
    <source>
        <dbReference type="Pfam" id="PF13193"/>
    </source>
</evidence>
<organism evidence="9 10">
    <name type="scientific">Stentor coeruleus</name>
    <dbReference type="NCBI Taxonomy" id="5963"/>
    <lineage>
        <taxon>Eukaryota</taxon>
        <taxon>Sar</taxon>
        <taxon>Alveolata</taxon>
        <taxon>Ciliophora</taxon>
        <taxon>Postciliodesmatophora</taxon>
        <taxon>Heterotrichea</taxon>
        <taxon>Heterotrichida</taxon>
        <taxon>Stentoridae</taxon>
        <taxon>Stentor</taxon>
    </lineage>
</organism>
<dbReference type="NCBIfam" id="NF001208">
    <property type="entry name" value="PRK00174.1"/>
    <property type="match status" value="1"/>
</dbReference>
<dbReference type="Gene3D" id="3.40.50.12780">
    <property type="entry name" value="N-terminal domain of ligase-like"/>
    <property type="match status" value="1"/>
</dbReference>
<dbReference type="Gene3D" id="3.30.300.30">
    <property type="match status" value="1"/>
</dbReference>